<dbReference type="InterPro" id="IPR020946">
    <property type="entry name" value="Flavin_mOase-like"/>
</dbReference>
<dbReference type="Proteomes" id="UP001245184">
    <property type="component" value="Unassembled WGS sequence"/>
</dbReference>
<comment type="caution">
    <text evidence="4">The sequence shown here is derived from an EMBL/GenBank/DDBJ whole genome shotgun (WGS) entry which is preliminary data.</text>
</comment>
<protein>
    <submittedName>
        <fullName evidence="4">Cation diffusion facilitator CzcD-associated flavoprotein CzcO</fullName>
    </submittedName>
</protein>
<dbReference type="Pfam" id="PF00743">
    <property type="entry name" value="FMO-like"/>
    <property type="match status" value="1"/>
</dbReference>
<keyword evidence="3" id="KW-0560">Oxidoreductase</keyword>
<keyword evidence="2" id="KW-0274">FAD</keyword>
<dbReference type="GO" id="GO:0016491">
    <property type="term" value="F:oxidoreductase activity"/>
    <property type="evidence" value="ECO:0007669"/>
    <property type="project" value="UniProtKB-KW"/>
</dbReference>
<evidence type="ECO:0000313" key="5">
    <source>
        <dbReference type="Proteomes" id="UP001245184"/>
    </source>
</evidence>
<dbReference type="EMBL" id="JAVIZN010000002">
    <property type="protein sequence ID" value="MDR6206864.1"/>
    <property type="molecule type" value="Genomic_DNA"/>
</dbReference>
<reference evidence="4 5" key="1">
    <citation type="submission" date="2023-08" db="EMBL/GenBank/DDBJ databases">
        <title>Genome sequencing of plant associated microbes to promote plant fitness in Sorghum bicolor and Oryza sativa.</title>
        <authorList>
            <person name="Coleman-Derr D."/>
        </authorList>
    </citation>
    <scope>NUCLEOTIDE SEQUENCE [LARGE SCALE GENOMIC DNA]</scope>
    <source>
        <strain evidence="4 5">SLBN-33</strain>
    </source>
</reference>
<organism evidence="4 5">
    <name type="scientific">Paraburkholderia graminis</name>
    <dbReference type="NCBI Taxonomy" id="60548"/>
    <lineage>
        <taxon>Bacteria</taxon>
        <taxon>Pseudomonadati</taxon>
        <taxon>Pseudomonadota</taxon>
        <taxon>Betaproteobacteria</taxon>
        <taxon>Burkholderiales</taxon>
        <taxon>Burkholderiaceae</taxon>
        <taxon>Paraburkholderia</taxon>
    </lineage>
</organism>
<dbReference type="Gene3D" id="3.50.50.60">
    <property type="entry name" value="FAD/NAD(P)-binding domain"/>
    <property type="match status" value="2"/>
</dbReference>
<dbReference type="PANTHER" id="PTHR42877">
    <property type="entry name" value="L-ORNITHINE N(5)-MONOOXYGENASE-RELATED"/>
    <property type="match status" value="1"/>
</dbReference>
<sequence length="531" mass="59410">MSTLRVTFGRLRGLPCAQAAPDFHLQEIDVTSAAFAASAASPQAVAPRIAIVGSGFSGIGMAVRLQKMGITSFTLYEAAADIGGTWRDNTYPGAECDVPSHLYSFSFEPNPAWSRAFSGQNEILAYLKHCARKYGVDRYVRCNARVVAARFDEARHVWQIELDAGGMRENIEADVLIAASGPLSRPAMPRIAGLENFKGKLFHSARWDHAYPLEGKHVAVIGTGASAIQFVPQIQPRVARLDLFQRTAPWIMPKPDKCIGERARWLFEHLPFTQRFVRSAIYWKLESQAIAFVSHPKLMKRPMKLCLSYLERRVKDPELRATLTPNYRLGCKRVLLSSNYYRALVEPNVNVITTGIREIVADGIVTEDGAHHRADAIICGTGFQVNDVGAPFDVTGVGGADLGALWLRDGPEAYLGVSVADFPNFFMIVGPNTGLGHNSMIYMIESQVQYIADCLRVLRRRNARAMNLRPDVQRDYNARLQHDMRRSVWSSGCHSWYQTRSGKVTALWPGFSFSFRKRTRRVRPGDYRFLP</sequence>
<evidence type="ECO:0000313" key="4">
    <source>
        <dbReference type="EMBL" id="MDR6206864.1"/>
    </source>
</evidence>
<evidence type="ECO:0000256" key="1">
    <source>
        <dbReference type="ARBA" id="ARBA00022630"/>
    </source>
</evidence>
<dbReference type="PANTHER" id="PTHR42877:SF4">
    <property type="entry name" value="FAD_NAD(P)-BINDING DOMAIN-CONTAINING PROTEIN-RELATED"/>
    <property type="match status" value="1"/>
</dbReference>
<dbReference type="InterPro" id="IPR051209">
    <property type="entry name" value="FAD-bind_Monooxygenase_sf"/>
</dbReference>
<name>A0ABD5CS90_9BURK</name>
<accession>A0ABD5CS90</accession>
<dbReference type="SUPFAM" id="SSF51905">
    <property type="entry name" value="FAD/NAD(P)-binding domain"/>
    <property type="match status" value="1"/>
</dbReference>
<evidence type="ECO:0000256" key="2">
    <source>
        <dbReference type="ARBA" id="ARBA00022827"/>
    </source>
</evidence>
<evidence type="ECO:0000256" key="3">
    <source>
        <dbReference type="ARBA" id="ARBA00023002"/>
    </source>
</evidence>
<keyword evidence="1" id="KW-0285">Flavoprotein</keyword>
<gene>
    <name evidence="4" type="ORF">QF025_005584</name>
</gene>
<dbReference type="InterPro" id="IPR036188">
    <property type="entry name" value="FAD/NAD-bd_sf"/>
</dbReference>
<proteinExistence type="predicted"/>
<dbReference type="AlphaFoldDB" id="A0ABD5CS90"/>